<protein>
    <submittedName>
        <fullName evidence="1">Uncharacterized protein</fullName>
    </submittedName>
</protein>
<organism evidence="1 2">
    <name type="scientific">Escherichia coli</name>
    <dbReference type="NCBI Taxonomy" id="562"/>
    <lineage>
        <taxon>Bacteria</taxon>
        <taxon>Pseudomonadati</taxon>
        <taxon>Pseudomonadota</taxon>
        <taxon>Gammaproteobacteria</taxon>
        <taxon>Enterobacterales</taxon>
        <taxon>Enterobacteriaceae</taxon>
        <taxon>Escherichia</taxon>
    </lineage>
</organism>
<dbReference type="RefSeq" id="WP_001570727.1">
    <property type="nucleotide sequence ID" value="NZ_CP018770.2"/>
</dbReference>
<dbReference type="AlphaFoldDB" id="A0A1M2FQ76"/>
<gene>
    <name evidence="1" type="ORF">BK383_27305</name>
</gene>
<name>A0A1M2FQ76_ECOLX</name>
<proteinExistence type="predicted"/>
<dbReference type="EMBL" id="MOKI01000098">
    <property type="protein sequence ID" value="OJR45963.1"/>
    <property type="molecule type" value="Genomic_DNA"/>
</dbReference>
<sequence>MTGSDFILPMAAGTVLSWASYSMVAHVTSKRQISGLRAISWGVLGTLSLVLGVCAFSALGAKQPPTKQNALCSGNSPECYAKTHHNPVRECKQVMDKKATFRHMWHESEAQPVFGSYLWHDEKKKTIQAFGDQANAINSLGMLTPLQYFCVFNANTGEVIAASFE</sequence>
<evidence type="ECO:0000313" key="2">
    <source>
        <dbReference type="Proteomes" id="UP000184277"/>
    </source>
</evidence>
<evidence type="ECO:0000313" key="1">
    <source>
        <dbReference type="EMBL" id="OJR45963.1"/>
    </source>
</evidence>
<reference evidence="1 2" key="1">
    <citation type="submission" date="2016-10" db="EMBL/GenBank/DDBJ databases">
        <title>Comprehensive resistome analysis reveals the prevalence of NDM and MCR-1 in Chinese poultry production.</title>
        <authorList>
            <person name="Wang Y."/>
            <person name="Zhang R."/>
            <person name="Li J."/>
            <person name="Wu Z."/>
            <person name="Wenjuan Y."/>
            <person name="Schwarz S."/>
            <person name="Tyrrell J."/>
            <person name="Zheng Y."/>
            <person name="Wang S."/>
            <person name="Shen Z."/>
            <person name="Liu Z."/>
            <person name="Lei L."/>
            <person name="Li M."/>
            <person name="Zhang Q."/>
            <person name="Wu C."/>
            <person name="Zhang Q."/>
            <person name="Wu Y."/>
            <person name="Walsh T."/>
            <person name="Shen J."/>
        </authorList>
    </citation>
    <scope>NUCLEOTIDE SEQUENCE [LARGE SCALE GENOMIC DNA]</scope>
    <source>
        <strain evidence="1 2">570</strain>
    </source>
</reference>
<dbReference type="Proteomes" id="UP000184277">
    <property type="component" value="Unassembled WGS sequence"/>
</dbReference>
<comment type="caution">
    <text evidence="1">The sequence shown here is derived from an EMBL/GenBank/DDBJ whole genome shotgun (WGS) entry which is preliminary data.</text>
</comment>
<accession>A0A1M2FQ76</accession>